<sequence length="572" mass="60483">MAERSTATSPPHRPASTEQASDAKQAEKQTDTTTIALTAGSSGDPAATADQASKERADRPRPAELHSGHRLAKRYRFEECITRLDGFSSWRAVDEKLRRAVGVHVLPAGHERAPQVLAAARSAALLGDPKFVQVLDAVEDNDLVHVIHEWLPDATPLSTVLATGPLDPHEASALAAQVAQAMAAAHRKDLAHLRLTPATVLRTGPSQFRIRGLAVDAALRGITSEAPKRTDTEAVGALLYAALTQRWPYADGAYGLSGVAGLSKGSRDSLVTPDQLRAGVHRGLSEIAMRALVNEGATAASQKPPFTTADEISRALAELPRIRPPEDTPTHIAGFQRTTYQRGTLANGDRTLPPTATRAPAPPAPALPGRTGTALKWGVSALLIAALGLGSWQLADALLKGDNPPENEQPTPPPVQGEDDAPASGPVTVDQVVEFNPGPGGNSQNPEMVGNVIDGDPESVWHTKNYYGPGFGNIKDGLGLILDLGEPQSVNSVTVDAFGDTPIEFRAAGPDVTDMPTTLDDFTVIAEDTGEDVTLTAEEPIETQFVLVWLTDLPLGDDGNYRGRIAEITVSN</sequence>
<dbReference type="OrthoDB" id="9786339at2"/>
<dbReference type="SUPFAM" id="SSF49785">
    <property type="entry name" value="Galactose-binding domain-like"/>
    <property type="match status" value="1"/>
</dbReference>
<keyword evidence="4" id="KW-0808">Transferase</keyword>
<dbReference type="GO" id="GO:0004674">
    <property type="term" value="F:protein serine/threonine kinase activity"/>
    <property type="evidence" value="ECO:0007669"/>
    <property type="project" value="UniProtKB-KW"/>
</dbReference>
<keyword evidence="5" id="KW-1185">Reference proteome</keyword>
<dbReference type="InterPro" id="IPR008979">
    <property type="entry name" value="Galactose-bd-like_sf"/>
</dbReference>
<evidence type="ECO:0000259" key="3">
    <source>
        <dbReference type="SMART" id="SM00220"/>
    </source>
</evidence>
<evidence type="ECO:0000313" key="5">
    <source>
        <dbReference type="Proteomes" id="UP000295345"/>
    </source>
</evidence>
<feature type="domain" description="Protein kinase" evidence="3">
    <location>
        <begin position="75"/>
        <end position="306"/>
    </location>
</feature>
<protein>
    <submittedName>
        <fullName evidence="4">Serine/threonine protein kinase</fullName>
    </submittedName>
</protein>
<keyword evidence="4" id="KW-0723">Serine/threonine-protein kinase</keyword>
<dbReference type="Gene3D" id="1.10.510.10">
    <property type="entry name" value="Transferase(Phosphotransferase) domain 1"/>
    <property type="match status" value="1"/>
</dbReference>
<reference evidence="4 5" key="1">
    <citation type="submission" date="2019-03" db="EMBL/GenBank/DDBJ databases">
        <title>Draft genome sequences of novel Actinobacteria.</title>
        <authorList>
            <person name="Sahin N."/>
            <person name="Ay H."/>
            <person name="Saygin H."/>
        </authorList>
    </citation>
    <scope>NUCLEOTIDE SEQUENCE [LARGE SCALE GENOMIC DNA]</scope>
    <source>
        <strain evidence="4 5">DSM 41900</strain>
    </source>
</reference>
<dbReference type="CDD" id="cd13973">
    <property type="entry name" value="PK_MviN-like"/>
    <property type="match status" value="1"/>
</dbReference>
<feature type="compositionally biased region" description="Basic and acidic residues" evidence="2">
    <location>
        <begin position="320"/>
        <end position="329"/>
    </location>
</feature>
<dbReference type="RefSeq" id="WP_132821604.1">
    <property type="nucleotide sequence ID" value="NZ_SMKI01000521.1"/>
</dbReference>
<dbReference type="SUPFAM" id="SSF56112">
    <property type="entry name" value="Protein kinase-like (PK-like)"/>
    <property type="match status" value="1"/>
</dbReference>
<feature type="compositionally biased region" description="Polar residues" evidence="2">
    <location>
        <begin position="31"/>
        <end position="41"/>
    </location>
</feature>
<feature type="region of interest" description="Disordered" evidence="2">
    <location>
        <begin position="1"/>
        <end position="67"/>
    </location>
</feature>
<dbReference type="SMART" id="SM00220">
    <property type="entry name" value="S_TKc"/>
    <property type="match status" value="1"/>
</dbReference>
<dbReference type="Proteomes" id="UP000295345">
    <property type="component" value="Unassembled WGS sequence"/>
</dbReference>
<keyword evidence="4" id="KW-0418">Kinase</keyword>
<dbReference type="Gene3D" id="3.30.200.20">
    <property type="entry name" value="Phosphorylase Kinase, domain 1"/>
    <property type="match status" value="1"/>
</dbReference>
<evidence type="ECO:0000256" key="1">
    <source>
        <dbReference type="ARBA" id="ARBA00023170"/>
    </source>
</evidence>
<accession>A0A4R4SL46</accession>
<gene>
    <name evidence="4" type="ORF">E1283_31590</name>
</gene>
<dbReference type="AlphaFoldDB" id="A0A4R4SL46"/>
<dbReference type="EMBL" id="SMKI01000521">
    <property type="protein sequence ID" value="TDC64368.1"/>
    <property type="molecule type" value="Genomic_DNA"/>
</dbReference>
<dbReference type="GO" id="GO:0005524">
    <property type="term" value="F:ATP binding"/>
    <property type="evidence" value="ECO:0007669"/>
    <property type="project" value="InterPro"/>
</dbReference>
<evidence type="ECO:0000313" key="4">
    <source>
        <dbReference type="EMBL" id="TDC64368.1"/>
    </source>
</evidence>
<feature type="region of interest" description="Disordered" evidence="2">
    <location>
        <begin position="398"/>
        <end position="446"/>
    </location>
</feature>
<feature type="compositionally biased region" description="Basic and acidic residues" evidence="2">
    <location>
        <begin position="52"/>
        <end position="67"/>
    </location>
</feature>
<keyword evidence="1" id="KW-0675">Receptor</keyword>
<comment type="caution">
    <text evidence="4">The sequence shown here is derived from an EMBL/GenBank/DDBJ whole genome shotgun (WGS) entry which is preliminary data.</text>
</comment>
<evidence type="ECO:0000256" key="2">
    <source>
        <dbReference type="SAM" id="MobiDB-lite"/>
    </source>
</evidence>
<dbReference type="InterPro" id="IPR000719">
    <property type="entry name" value="Prot_kinase_dom"/>
</dbReference>
<organism evidence="4 5">
    <name type="scientific">Streptomyces hainanensis</name>
    <dbReference type="NCBI Taxonomy" id="402648"/>
    <lineage>
        <taxon>Bacteria</taxon>
        <taxon>Bacillati</taxon>
        <taxon>Actinomycetota</taxon>
        <taxon>Actinomycetes</taxon>
        <taxon>Kitasatosporales</taxon>
        <taxon>Streptomycetaceae</taxon>
        <taxon>Streptomyces</taxon>
    </lineage>
</organism>
<dbReference type="InterPro" id="IPR011009">
    <property type="entry name" value="Kinase-like_dom_sf"/>
</dbReference>
<proteinExistence type="predicted"/>
<name>A0A4R4SL46_9ACTN</name>
<feature type="region of interest" description="Disordered" evidence="2">
    <location>
        <begin position="319"/>
        <end position="369"/>
    </location>
</feature>
<dbReference type="Gene3D" id="2.60.120.260">
    <property type="entry name" value="Galactose-binding domain-like"/>
    <property type="match status" value="1"/>
</dbReference>